<dbReference type="InterPro" id="IPR048365">
    <property type="entry name" value="TNP-like_RNaseH_N"/>
</dbReference>
<accession>A0A9J6FAS3</accession>
<evidence type="ECO:0000259" key="2">
    <source>
        <dbReference type="Pfam" id="PF21787"/>
    </source>
</evidence>
<comment type="caution">
    <text evidence="3">The sequence shown here is derived from an EMBL/GenBank/DDBJ whole genome shotgun (WGS) entry which is preliminary data.</text>
</comment>
<dbReference type="VEuPathDB" id="VectorBase:HLOH_051965"/>
<sequence length="380" mass="43389">MTKSLPRKRKKRNLCDQHLPAAKRKKGLCLEKENSAEPTQDVESEEAWVAERQRVSFGNLKMPQSWSKITLPSCLNVFQYAECESDASGEESRVAFKKMVKVEVAGSRQDERAVATVYLNGKKSQQKEVATPGEAEALINDVNRMALCLGAGLHPVASKCSSFNGKFFSKKCSLTIKDGQASCIHCKYQRKLSLKQLARRRYRVKARNNTVAVRRNLKKMRAKLKKAKISISQMKAMNEQLPEKQFSEKIKGLPSKQQAADRACFEAARRKSTKGMKYRNDWLLECILMRMRSPQLYEHLRCHEILVLPGRSCIRKAMQHFKSGFGFNPSTFDALREKTKTMDDFSRHGLIVFDEMKLSENIEVKSSGKFSSYILPYQLT</sequence>
<keyword evidence="4" id="KW-1185">Reference proteome</keyword>
<evidence type="ECO:0000256" key="1">
    <source>
        <dbReference type="SAM" id="MobiDB-lite"/>
    </source>
</evidence>
<name>A0A9J6FAS3_HAELO</name>
<dbReference type="Proteomes" id="UP000821853">
    <property type="component" value="Chromosome 1"/>
</dbReference>
<dbReference type="AlphaFoldDB" id="A0A9J6FAS3"/>
<evidence type="ECO:0000313" key="3">
    <source>
        <dbReference type="EMBL" id="KAH9360082.1"/>
    </source>
</evidence>
<feature type="domain" description="Transposable element P transposase-like RNase H" evidence="2">
    <location>
        <begin position="326"/>
        <end position="373"/>
    </location>
</feature>
<proteinExistence type="predicted"/>
<evidence type="ECO:0000313" key="4">
    <source>
        <dbReference type="Proteomes" id="UP000821853"/>
    </source>
</evidence>
<protein>
    <recommendedName>
        <fullName evidence="2">Transposable element P transposase-like RNase H domain-containing protein</fullName>
    </recommendedName>
</protein>
<dbReference type="OrthoDB" id="6629896at2759"/>
<organism evidence="3 4">
    <name type="scientific">Haemaphysalis longicornis</name>
    <name type="common">Bush tick</name>
    <dbReference type="NCBI Taxonomy" id="44386"/>
    <lineage>
        <taxon>Eukaryota</taxon>
        <taxon>Metazoa</taxon>
        <taxon>Ecdysozoa</taxon>
        <taxon>Arthropoda</taxon>
        <taxon>Chelicerata</taxon>
        <taxon>Arachnida</taxon>
        <taxon>Acari</taxon>
        <taxon>Parasitiformes</taxon>
        <taxon>Ixodida</taxon>
        <taxon>Ixodoidea</taxon>
        <taxon>Ixodidae</taxon>
        <taxon>Haemaphysalinae</taxon>
        <taxon>Haemaphysalis</taxon>
    </lineage>
</organism>
<dbReference type="EMBL" id="JABSTR010000001">
    <property type="protein sequence ID" value="KAH9360082.1"/>
    <property type="molecule type" value="Genomic_DNA"/>
</dbReference>
<gene>
    <name evidence="3" type="ORF">HPB48_014629</name>
</gene>
<dbReference type="Pfam" id="PF21787">
    <property type="entry name" value="TNP-like_RNaseH_N"/>
    <property type="match status" value="1"/>
</dbReference>
<feature type="region of interest" description="Disordered" evidence="1">
    <location>
        <begin position="26"/>
        <end position="45"/>
    </location>
</feature>
<reference evidence="3 4" key="1">
    <citation type="journal article" date="2020" name="Cell">
        <title>Large-Scale Comparative Analyses of Tick Genomes Elucidate Their Genetic Diversity and Vector Capacities.</title>
        <authorList>
            <consortium name="Tick Genome and Microbiome Consortium (TIGMIC)"/>
            <person name="Jia N."/>
            <person name="Wang J."/>
            <person name="Shi W."/>
            <person name="Du L."/>
            <person name="Sun Y."/>
            <person name="Zhan W."/>
            <person name="Jiang J.F."/>
            <person name="Wang Q."/>
            <person name="Zhang B."/>
            <person name="Ji P."/>
            <person name="Bell-Sakyi L."/>
            <person name="Cui X.M."/>
            <person name="Yuan T.T."/>
            <person name="Jiang B.G."/>
            <person name="Yang W.F."/>
            <person name="Lam T.T."/>
            <person name="Chang Q.C."/>
            <person name="Ding S.J."/>
            <person name="Wang X.J."/>
            <person name="Zhu J.G."/>
            <person name="Ruan X.D."/>
            <person name="Zhao L."/>
            <person name="Wei J.T."/>
            <person name="Ye R.Z."/>
            <person name="Que T.C."/>
            <person name="Du C.H."/>
            <person name="Zhou Y.H."/>
            <person name="Cheng J.X."/>
            <person name="Dai P.F."/>
            <person name="Guo W.B."/>
            <person name="Han X.H."/>
            <person name="Huang E.J."/>
            <person name="Li L.F."/>
            <person name="Wei W."/>
            <person name="Gao Y.C."/>
            <person name="Liu J.Z."/>
            <person name="Shao H.Z."/>
            <person name="Wang X."/>
            <person name="Wang C.C."/>
            <person name="Yang T.C."/>
            <person name="Huo Q.B."/>
            <person name="Li W."/>
            <person name="Chen H.Y."/>
            <person name="Chen S.E."/>
            <person name="Zhou L.G."/>
            <person name="Ni X.B."/>
            <person name="Tian J.H."/>
            <person name="Sheng Y."/>
            <person name="Liu T."/>
            <person name="Pan Y.S."/>
            <person name="Xia L.Y."/>
            <person name="Li J."/>
            <person name="Zhao F."/>
            <person name="Cao W.C."/>
        </authorList>
    </citation>
    <scope>NUCLEOTIDE SEQUENCE [LARGE SCALE GENOMIC DNA]</scope>
    <source>
        <strain evidence="3">HaeL-2018</strain>
    </source>
</reference>